<feature type="domain" description="HTH myb-type" evidence="10">
    <location>
        <begin position="203"/>
        <end position="265"/>
    </location>
</feature>
<proteinExistence type="predicted"/>
<dbReference type="Gene3D" id="3.40.50.2300">
    <property type="match status" value="1"/>
</dbReference>
<dbReference type="PANTHER" id="PTHR43874">
    <property type="entry name" value="TWO-COMPONENT RESPONSE REGULATOR"/>
    <property type="match status" value="1"/>
</dbReference>
<dbReference type="PROSITE" id="PS51294">
    <property type="entry name" value="HTH_MYB"/>
    <property type="match status" value="1"/>
</dbReference>
<feature type="modified residue" description="4-aspartylphosphate" evidence="8">
    <location>
        <position position="68"/>
    </location>
</feature>
<evidence type="ECO:0000256" key="4">
    <source>
        <dbReference type="ARBA" id="ARBA00023015"/>
    </source>
</evidence>
<evidence type="ECO:0000256" key="8">
    <source>
        <dbReference type="PROSITE-ProRule" id="PRU00169"/>
    </source>
</evidence>
<dbReference type="CDD" id="cd17584">
    <property type="entry name" value="REC_typeB_ARR-like"/>
    <property type="match status" value="1"/>
</dbReference>
<gene>
    <name evidence="11" type="ORF">V6N12_022669</name>
</gene>
<dbReference type="InterPro" id="IPR006447">
    <property type="entry name" value="Myb_dom_plants"/>
</dbReference>
<dbReference type="SUPFAM" id="SSF46689">
    <property type="entry name" value="Homeodomain-like"/>
    <property type="match status" value="1"/>
</dbReference>
<reference evidence="11 12" key="1">
    <citation type="journal article" date="2024" name="G3 (Bethesda)">
        <title>Genome assembly of Hibiscus sabdariffa L. provides insights into metabolisms of medicinal natural products.</title>
        <authorList>
            <person name="Kim T."/>
        </authorList>
    </citation>
    <scope>NUCLEOTIDE SEQUENCE [LARGE SCALE GENOMIC DNA]</scope>
    <source>
        <strain evidence="11">TK-2024</strain>
        <tissue evidence="11">Old leaves</tissue>
    </source>
</reference>
<dbReference type="Proteomes" id="UP001472677">
    <property type="component" value="Unassembled WGS sequence"/>
</dbReference>
<accession>A0ABR2FVC5</accession>
<dbReference type="PROSITE" id="PS50110">
    <property type="entry name" value="RESPONSE_REGULATORY"/>
    <property type="match status" value="1"/>
</dbReference>
<dbReference type="InterPro" id="IPR045279">
    <property type="entry name" value="ARR-like"/>
</dbReference>
<dbReference type="InterPro" id="IPR001789">
    <property type="entry name" value="Sig_transdc_resp-reg_receiver"/>
</dbReference>
<evidence type="ECO:0000256" key="7">
    <source>
        <dbReference type="ARBA" id="ARBA00023242"/>
    </source>
</evidence>
<evidence type="ECO:0000256" key="5">
    <source>
        <dbReference type="ARBA" id="ARBA00023159"/>
    </source>
</evidence>
<dbReference type="Gene3D" id="1.10.10.60">
    <property type="entry name" value="Homeodomain-like"/>
    <property type="match status" value="1"/>
</dbReference>
<sequence>MSIVDDNGVAEFPAGLKILIVDADKTCLLVLERMLRKLSYRVTKCQHARDALALLRGDKNRFDIVMCDLHMPEIDGLKLIEIIVSEMDLPVVMMSSDERQRFVMKGIIKGACDYLVKPVRMESVSLIWQHVVRKRRRLFEAFQQPRIDNTNVTDRLSLLQMSNDATAAASGIVPAIEKRSLQCLKRKSEDISNDGESSDEVTNGKKPRVVWTQELHELFVTAVNQLGHGNDVPKKILERMKAMDVTYLTRANIASHLQKYRMHLQKESARSAANRDLNAYQQFQPTHTPPYQLPQQNLANGHALSTVPNHVDTGSNIFDSNIVSEPSHCLQTDASLYDLPRQNLLYQNDFPPSDGAAISNEENLHSNAGSVTELSNPFLAADEMFYEPSFLATVTDSNFLTISYLQQEEAALVGLQSSMGGYLSFGSNCFGLTQS</sequence>
<evidence type="ECO:0000256" key="3">
    <source>
        <dbReference type="ARBA" id="ARBA00023012"/>
    </source>
</evidence>
<keyword evidence="6" id="KW-0804">Transcription</keyword>
<keyword evidence="12" id="KW-1185">Reference proteome</keyword>
<dbReference type="SUPFAM" id="SSF52172">
    <property type="entry name" value="CheY-like"/>
    <property type="match status" value="1"/>
</dbReference>
<dbReference type="InterPro" id="IPR001005">
    <property type="entry name" value="SANT/Myb"/>
</dbReference>
<keyword evidence="2 8" id="KW-0597">Phosphoprotein</keyword>
<dbReference type="Pfam" id="PF00249">
    <property type="entry name" value="Myb_DNA-binding"/>
    <property type="match status" value="1"/>
</dbReference>
<keyword evidence="7" id="KW-0539">Nucleus</keyword>
<protein>
    <recommendedName>
        <fullName evidence="13">Two-component response regulator</fullName>
    </recommendedName>
</protein>
<evidence type="ECO:0000259" key="10">
    <source>
        <dbReference type="PROSITE" id="PS51294"/>
    </source>
</evidence>
<evidence type="ECO:0000256" key="1">
    <source>
        <dbReference type="ARBA" id="ARBA00004123"/>
    </source>
</evidence>
<evidence type="ECO:0000313" key="11">
    <source>
        <dbReference type="EMBL" id="KAK8588213.1"/>
    </source>
</evidence>
<evidence type="ECO:0000259" key="9">
    <source>
        <dbReference type="PROSITE" id="PS50110"/>
    </source>
</evidence>
<comment type="subcellular location">
    <subcellularLocation>
        <location evidence="1">Nucleus</location>
    </subcellularLocation>
</comment>
<name>A0ABR2FVC5_9ROSI</name>
<comment type="caution">
    <text evidence="11">The sequence shown here is derived from an EMBL/GenBank/DDBJ whole genome shotgun (WGS) entry which is preliminary data.</text>
</comment>
<dbReference type="InterPro" id="IPR009057">
    <property type="entry name" value="Homeodomain-like_sf"/>
</dbReference>
<feature type="domain" description="Response regulatory" evidence="9">
    <location>
        <begin position="17"/>
        <end position="132"/>
    </location>
</feature>
<evidence type="ECO:0008006" key="13">
    <source>
        <dbReference type="Google" id="ProtNLM"/>
    </source>
</evidence>
<keyword evidence="3" id="KW-0902">Two-component regulatory system</keyword>
<keyword evidence="4" id="KW-0805">Transcription regulation</keyword>
<dbReference type="EMBL" id="JBBPBM010000004">
    <property type="protein sequence ID" value="KAK8588213.1"/>
    <property type="molecule type" value="Genomic_DNA"/>
</dbReference>
<dbReference type="SMART" id="SM00448">
    <property type="entry name" value="REC"/>
    <property type="match status" value="1"/>
</dbReference>
<evidence type="ECO:0000256" key="6">
    <source>
        <dbReference type="ARBA" id="ARBA00023163"/>
    </source>
</evidence>
<dbReference type="Pfam" id="PF00072">
    <property type="entry name" value="Response_reg"/>
    <property type="match status" value="1"/>
</dbReference>
<dbReference type="PANTHER" id="PTHR43874:SF63">
    <property type="entry name" value="RESPONSE REGULATORY DOMAIN-CONTAINING PROTEIN"/>
    <property type="match status" value="1"/>
</dbReference>
<evidence type="ECO:0000313" key="12">
    <source>
        <dbReference type="Proteomes" id="UP001472677"/>
    </source>
</evidence>
<dbReference type="InterPro" id="IPR011006">
    <property type="entry name" value="CheY-like_superfamily"/>
</dbReference>
<dbReference type="InterPro" id="IPR017930">
    <property type="entry name" value="Myb_dom"/>
</dbReference>
<dbReference type="NCBIfam" id="TIGR01557">
    <property type="entry name" value="myb_SHAQKYF"/>
    <property type="match status" value="1"/>
</dbReference>
<evidence type="ECO:0000256" key="2">
    <source>
        <dbReference type="ARBA" id="ARBA00022553"/>
    </source>
</evidence>
<organism evidence="11 12">
    <name type="scientific">Hibiscus sabdariffa</name>
    <name type="common">roselle</name>
    <dbReference type="NCBI Taxonomy" id="183260"/>
    <lineage>
        <taxon>Eukaryota</taxon>
        <taxon>Viridiplantae</taxon>
        <taxon>Streptophyta</taxon>
        <taxon>Embryophyta</taxon>
        <taxon>Tracheophyta</taxon>
        <taxon>Spermatophyta</taxon>
        <taxon>Magnoliopsida</taxon>
        <taxon>eudicotyledons</taxon>
        <taxon>Gunneridae</taxon>
        <taxon>Pentapetalae</taxon>
        <taxon>rosids</taxon>
        <taxon>malvids</taxon>
        <taxon>Malvales</taxon>
        <taxon>Malvaceae</taxon>
        <taxon>Malvoideae</taxon>
        <taxon>Hibiscus</taxon>
    </lineage>
</organism>
<keyword evidence="5" id="KW-0010">Activator</keyword>